<evidence type="ECO:0000256" key="1">
    <source>
        <dbReference type="ARBA" id="ARBA00004442"/>
    </source>
</evidence>
<keyword evidence="9" id="KW-1185">Reference proteome</keyword>
<dbReference type="Pfam" id="PF14322">
    <property type="entry name" value="SusD-like_3"/>
    <property type="match status" value="1"/>
</dbReference>
<dbReference type="SUPFAM" id="SSF48452">
    <property type="entry name" value="TPR-like"/>
    <property type="match status" value="1"/>
</dbReference>
<dbReference type="CDD" id="cd08977">
    <property type="entry name" value="SusD"/>
    <property type="match status" value="1"/>
</dbReference>
<reference evidence="8 9" key="1">
    <citation type="submission" date="2020-08" db="EMBL/GenBank/DDBJ databases">
        <title>Genome public.</title>
        <authorList>
            <person name="Liu C."/>
            <person name="Sun Q."/>
        </authorList>
    </citation>
    <scope>NUCLEOTIDE SEQUENCE [LARGE SCALE GENOMIC DNA]</scope>
    <source>
        <strain evidence="8 9">NSJ-56</strain>
    </source>
</reference>
<dbReference type="EMBL" id="JACOOH010000001">
    <property type="protein sequence ID" value="MBC5619482.1"/>
    <property type="molecule type" value="Genomic_DNA"/>
</dbReference>
<comment type="similarity">
    <text evidence="2">Belongs to the SusD family.</text>
</comment>
<organism evidence="8 9">
    <name type="scientific">Butyricimonas hominis</name>
    <dbReference type="NCBI Taxonomy" id="2763032"/>
    <lineage>
        <taxon>Bacteria</taxon>
        <taxon>Pseudomonadati</taxon>
        <taxon>Bacteroidota</taxon>
        <taxon>Bacteroidia</taxon>
        <taxon>Bacteroidales</taxon>
        <taxon>Odoribacteraceae</taxon>
        <taxon>Butyricimonas</taxon>
    </lineage>
</organism>
<evidence type="ECO:0000256" key="5">
    <source>
        <dbReference type="ARBA" id="ARBA00023237"/>
    </source>
</evidence>
<evidence type="ECO:0000256" key="2">
    <source>
        <dbReference type="ARBA" id="ARBA00006275"/>
    </source>
</evidence>
<feature type="domain" description="SusD-like N-terminal" evidence="7">
    <location>
        <begin position="22"/>
        <end position="232"/>
    </location>
</feature>
<name>A0ABR7CVC0_9BACT</name>
<dbReference type="InterPro" id="IPR033985">
    <property type="entry name" value="SusD-like_N"/>
</dbReference>
<dbReference type="InterPro" id="IPR011990">
    <property type="entry name" value="TPR-like_helical_dom_sf"/>
</dbReference>
<evidence type="ECO:0000259" key="6">
    <source>
        <dbReference type="Pfam" id="PF07980"/>
    </source>
</evidence>
<keyword evidence="5" id="KW-0998">Cell outer membrane</keyword>
<evidence type="ECO:0000313" key="8">
    <source>
        <dbReference type="EMBL" id="MBC5619482.1"/>
    </source>
</evidence>
<proteinExistence type="inferred from homology"/>
<comment type="caution">
    <text evidence="8">The sequence shown here is derived from an EMBL/GenBank/DDBJ whole genome shotgun (WGS) entry which is preliminary data.</text>
</comment>
<accession>A0ABR7CVC0</accession>
<dbReference type="Proteomes" id="UP000646484">
    <property type="component" value="Unassembled WGS sequence"/>
</dbReference>
<evidence type="ECO:0000256" key="3">
    <source>
        <dbReference type="ARBA" id="ARBA00022729"/>
    </source>
</evidence>
<keyword evidence="3" id="KW-0732">Signal</keyword>
<dbReference type="RefSeq" id="WP_186974497.1">
    <property type="nucleotide sequence ID" value="NZ_JACOOH010000001.1"/>
</dbReference>
<evidence type="ECO:0000259" key="7">
    <source>
        <dbReference type="Pfam" id="PF14322"/>
    </source>
</evidence>
<comment type="subcellular location">
    <subcellularLocation>
        <location evidence="1">Cell outer membrane</location>
    </subcellularLocation>
</comment>
<gene>
    <name evidence="8" type="ORF">H8S64_00050</name>
</gene>
<evidence type="ECO:0000313" key="9">
    <source>
        <dbReference type="Proteomes" id="UP000646484"/>
    </source>
</evidence>
<dbReference type="Pfam" id="PF07980">
    <property type="entry name" value="SusD_RagB"/>
    <property type="match status" value="1"/>
</dbReference>
<keyword evidence="4" id="KW-0472">Membrane</keyword>
<evidence type="ECO:0000256" key="4">
    <source>
        <dbReference type="ARBA" id="ARBA00023136"/>
    </source>
</evidence>
<feature type="domain" description="RagB/SusD" evidence="6">
    <location>
        <begin position="328"/>
        <end position="463"/>
    </location>
</feature>
<dbReference type="Gene3D" id="1.25.40.390">
    <property type="match status" value="2"/>
</dbReference>
<sequence length="477" mass="55127">MKQLRLMMLGVICIFLLNGCSDFLEEKSQDEVIPKTVEDYGELLLNYMGYTDVWRVLYVLSDETGIEEKVLGAYSDDKDDYRAVGIKSIFTWQPDMWETESVGINSGYEDTYKLIMGVNAVLDGIDEAIGDQKTRDRIKAEALGLRGFYYFFLINLYGEPYNYNKDAPGVPLKLTAALVENGIARATVEEIHEQIVKDLEASSRLFGNLPKRRGDYRINSTTVDILLSRVYLFMERYDEAIAAADKAIRTAEGLTDYTDLPEDTEFFMPTYDHSEVEWVYGAVSLEPGMHVFAPAKELMAYFEGKEDRREIFWFEDSDYYGLQVNKIVYSYQTIPNNTIRVSEAYLNRAEAYVLSEQANKNTLALADLNELRRHRIVGYEDVVIADGTELLAEIREERYVELCYEGHRWFDLRRYGMPSISHDYKARPNLSWLTYTLREKDPLYTLPFPTTVFKNNIQLEQNPSAREPERKGEIKSN</sequence>
<protein>
    <submittedName>
        <fullName evidence="8">RagB/SusD family nutrient uptake outer membrane protein</fullName>
    </submittedName>
</protein>
<dbReference type="InterPro" id="IPR012944">
    <property type="entry name" value="SusD_RagB_dom"/>
</dbReference>